<accession>A0ABP7RV35</accession>
<evidence type="ECO:0000313" key="2">
    <source>
        <dbReference type="EMBL" id="GAA4002583.1"/>
    </source>
</evidence>
<sequence>MSLNNMTHEELQKLIAEAVRQTLVQMGADPSNPIEMQRDFQHLRQWRRAGEDLRSKGMLTLLSIFITGSVALFLVGLRDYFGK</sequence>
<keyword evidence="1" id="KW-0472">Membrane</keyword>
<evidence type="ECO:0000313" key="3">
    <source>
        <dbReference type="Proteomes" id="UP001501627"/>
    </source>
</evidence>
<name>A0ABP7RV35_9BURK</name>
<gene>
    <name evidence="2" type="ORF">GCM10022279_28140</name>
</gene>
<dbReference type="EMBL" id="BAABBP010000031">
    <property type="protein sequence ID" value="GAA4002583.1"/>
    <property type="molecule type" value="Genomic_DNA"/>
</dbReference>
<reference evidence="3" key="1">
    <citation type="journal article" date="2019" name="Int. J. Syst. Evol. Microbiol.">
        <title>The Global Catalogue of Microorganisms (GCM) 10K type strain sequencing project: providing services to taxonomists for standard genome sequencing and annotation.</title>
        <authorList>
            <consortium name="The Broad Institute Genomics Platform"/>
            <consortium name="The Broad Institute Genome Sequencing Center for Infectious Disease"/>
            <person name="Wu L."/>
            <person name="Ma J."/>
        </authorList>
    </citation>
    <scope>NUCLEOTIDE SEQUENCE [LARGE SCALE GENOMIC DNA]</scope>
    <source>
        <strain evidence="3">JCM 17561</strain>
    </source>
</reference>
<comment type="caution">
    <text evidence="2">The sequence shown here is derived from an EMBL/GenBank/DDBJ whole genome shotgun (WGS) entry which is preliminary data.</text>
</comment>
<organism evidence="2 3">
    <name type="scientific">Comamonas faecalis</name>
    <dbReference type="NCBI Taxonomy" id="1387849"/>
    <lineage>
        <taxon>Bacteria</taxon>
        <taxon>Pseudomonadati</taxon>
        <taxon>Pseudomonadota</taxon>
        <taxon>Betaproteobacteria</taxon>
        <taxon>Burkholderiales</taxon>
        <taxon>Comamonadaceae</taxon>
        <taxon>Comamonas</taxon>
    </lineage>
</organism>
<dbReference type="Proteomes" id="UP001501627">
    <property type="component" value="Unassembled WGS sequence"/>
</dbReference>
<feature type="transmembrane region" description="Helical" evidence="1">
    <location>
        <begin position="57"/>
        <end position="77"/>
    </location>
</feature>
<evidence type="ECO:0000256" key="1">
    <source>
        <dbReference type="SAM" id="Phobius"/>
    </source>
</evidence>
<protein>
    <recommendedName>
        <fullName evidence="4">Transmembrane protein</fullName>
    </recommendedName>
</protein>
<keyword evidence="1" id="KW-1133">Transmembrane helix</keyword>
<keyword evidence="1" id="KW-0812">Transmembrane</keyword>
<dbReference type="RefSeq" id="WP_344869845.1">
    <property type="nucleotide sequence ID" value="NZ_BAABBP010000031.1"/>
</dbReference>
<proteinExistence type="predicted"/>
<evidence type="ECO:0008006" key="4">
    <source>
        <dbReference type="Google" id="ProtNLM"/>
    </source>
</evidence>
<keyword evidence="3" id="KW-1185">Reference proteome</keyword>